<keyword evidence="3" id="KW-1185">Reference proteome</keyword>
<dbReference type="EMBL" id="NRJF01000236">
    <property type="protein sequence ID" value="RIY32346.1"/>
    <property type="molecule type" value="Genomic_DNA"/>
</dbReference>
<comment type="caution">
    <text evidence="2">The sequence shown here is derived from an EMBL/GenBank/DDBJ whole genome shotgun (WGS) entry which is preliminary data.</text>
</comment>
<sequence>MSTSIKSLIIALTLGSSLVAGTAYAADYQANDRAPIVVNNKFVQPALKTVNFTQDGVQVTGKAYGSQDKVSTVYINSNFNSATNSQFIVDGVMVYASSDLTATQINQILENLEIKGSVSNSEVFNQSKEAGYFNSNNNLIK</sequence>
<keyword evidence="1" id="KW-0732">Signal</keyword>
<proteinExistence type="predicted"/>
<evidence type="ECO:0000256" key="1">
    <source>
        <dbReference type="SAM" id="SignalP"/>
    </source>
</evidence>
<dbReference type="OrthoDB" id="9851764at2"/>
<dbReference type="Proteomes" id="UP000265964">
    <property type="component" value="Unassembled WGS sequence"/>
</dbReference>
<accession>A0A3A1Y501</accession>
<gene>
    <name evidence="2" type="ORF">CKF59_07060</name>
</gene>
<organism evidence="2 3">
    <name type="scientific">Psittacicella gerlachiana</name>
    <dbReference type="NCBI Taxonomy" id="2028574"/>
    <lineage>
        <taxon>Bacteria</taxon>
        <taxon>Pseudomonadati</taxon>
        <taxon>Pseudomonadota</taxon>
        <taxon>Gammaproteobacteria</taxon>
        <taxon>Pasteurellales</taxon>
        <taxon>Psittacicellaceae</taxon>
        <taxon>Psittacicella</taxon>
    </lineage>
</organism>
<reference evidence="2 3" key="1">
    <citation type="submission" date="2017-08" db="EMBL/GenBank/DDBJ databases">
        <title>Reclassification of Bisgaard taxon 37 and 44.</title>
        <authorList>
            <person name="Christensen H."/>
        </authorList>
    </citation>
    <scope>NUCLEOTIDE SEQUENCE [LARGE SCALE GENOMIC DNA]</scope>
    <source>
        <strain evidence="2 3">EEAB3T1</strain>
    </source>
</reference>
<dbReference type="AlphaFoldDB" id="A0A3A1Y501"/>
<name>A0A3A1Y501_9GAMM</name>
<feature type="signal peptide" evidence="1">
    <location>
        <begin position="1"/>
        <end position="25"/>
    </location>
</feature>
<evidence type="ECO:0000313" key="3">
    <source>
        <dbReference type="Proteomes" id="UP000265964"/>
    </source>
</evidence>
<protein>
    <submittedName>
        <fullName evidence="2">Uncharacterized protein</fullName>
    </submittedName>
</protein>
<evidence type="ECO:0000313" key="2">
    <source>
        <dbReference type="EMBL" id="RIY32346.1"/>
    </source>
</evidence>
<dbReference type="RefSeq" id="WP_119535235.1">
    <property type="nucleotide sequence ID" value="NZ_NRJF01000236.1"/>
</dbReference>
<feature type="chain" id="PRO_5017334591" evidence="1">
    <location>
        <begin position="26"/>
        <end position="141"/>
    </location>
</feature>